<organism evidence="8 9">
    <name type="scientific">Stylosanthes scabra</name>
    <dbReference type="NCBI Taxonomy" id="79078"/>
    <lineage>
        <taxon>Eukaryota</taxon>
        <taxon>Viridiplantae</taxon>
        <taxon>Streptophyta</taxon>
        <taxon>Embryophyta</taxon>
        <taxon>Tracheophyta</taxon>
        <taxon>Spermatophyta</taxon>
        <taxon>Magnoliopsida</taxon>
        <taxon>eudicotyledons</taxon>
        <taxon>Gunneridae</taxon>
        <taxon>Pentapetalae</taxon>
        <taxon>rosids</taxon>
        <taxon>fabids</taxon>
        <taxon>Fabales</taxon>
        <taxon>Fabaceae</taxon>
        <taxon>Papilionoideae</taxon>
        <taxon>50 kb inversion clade</taxon>
        <taxon>dalbergioids sensu lato</taxon>
        <taxon>Dalbergieae</taxon>
        <taxon>Pterocarpus clade</taxon>
        <taxon>Stylosanthes</taxon>
    </lineage>
</organism>
<evidence type="ECO:0000313" key="8">
    <source>
        <dbReference type="EMBL" id="MED6146436.1"/>
    </source>
</evidence>
<evidence type="ECO:0000256" key="4">
    <source>
        <dbReference type="ARBA" id="ARBA00022763"/>
    </source>
</evidence>
<dbReference type="InterPro" id="IPR015943">
    <property type="entry name" value="WD40/YVTN_repeat-like_dom_sf"/>
</dbReference>
<keyword evidence="4" id="KW-0227">DNA damage</keyword>
<evidence type="ECO:0000256" key="1">
    <source>
        <dbReference type="ARBA" id="ARBA00005434"/>
    </source>
</evidence>
<dbReference type="Gene3D" id="2.130.10.10">
    <property type="entry name" value="YVTN repeat-like/Quinoprotein amine dehydrogenase"/>
    <property type="match status" value="1"/>
</dbReference>
<protein>
    <recommendedName>
        <fullName evidence="10">WD repeat-containing protein 76</fullName>
    </recommendedName>
</protein>
<name>A0ABU6TCJ4_9FABA</name>
<gene>
    <name evidence="8" type="ORF">PIB30_034552</name>
</gene>
<feature type="region of interest" description="Disordered" evidence="7">
    <location>
        <begin position="64"/>
        <end position="91"/>
    </location>
</feature>
<dbReference type="InterPro" id="IPR001680">
    <property type="entry name" value="WD40_rpt"/>
</dbReference>
<keyword evidence="2 6" id="KW-0853">WD repeat</keyword>
<comment type="caution">
    <text evidence="8">The sequence shown here is derived from an EMBL/GenBank/DDBJ whole genome shotgun (WGS) entry which is preliminary data.</text>
</comment>
<proteinExistence type="inferred from homology"/>
<dbReference type="PANTHER" id="PTHR14773">
    <property type="entry name" value="WD REPEAT-CONTAINING PROTEIN 76"/>
    <property type="match status" value="1"/>
</dbReference>
<evidence type="ECO:0000256" key="5">
    <source>
        <dbReference type="ARBA" id="ARBA00023125"/>
    </source>
</evidence>
<keyword evidence="3" id="KW-0677">Repeat</keyword>
<evidence type="ECO:0000256" key="7">
    <source>
        <dbReference type="SAM" id="MobiDB-lite"/>
    </source>
</evidence>
<dbReference type="EMBL" id="JASCZI010090782">
    <property type="protein sequence ID" value="MED6146436.1"/>
    <property type="molecule type" value="Genomic_DNA"/>
</dbReference>
<keyword evidence="9" id="KW-1185">Reference proteome</keyword>
<dbReference type="InterPro" id="IPR019775">
    <property type="entry name" value="WD40_repeat_CS"/>
</dbReference>
<dbReference type="SMART" id="SM00320">
    <property type="entry name" value="WD40"/>
    <property type="match status" value="5"/>
</dbReference>
<accession>A0ABU6TCJ4</accession>
<dbReference type="InterPro" id="IPR036322">
    <property type="entry name" value="WD40_repeat_dom_sf"/>
</dbReference>
<dbReference type="PROSITE" id="PS50082">
    <property type="entry name" value="WD_REPEATS_2"/>
    <property type="match status" value="1"/>
</dbReference>
<evidence type="ECO:0008006" key="10">
    <source>
        <dbReference type="Google" id="ProtNLM"/>
    </source>
</evidence>
<dbReference type="PROSITE" id="PS00678">
    <property type="entry name" value="WD_REPEATS_1"/>
    <property type="match status" value="1"/>
</dbReference>
<dbReference type="SUPFAM" id="SSF50978">
    <property type="entry name" value="WD40 repeat-like"/>
    <property type="match status" value="1"/>
</dbReference>
<dbReference type="PANTHER" id="PTHR14773:SF0">
    <property type="entry name" value="WD REPEAT-CONTAINING PROTEIN 76"/>
    <property type="match status" value="1"/>
</dbReference>
<dbReference type="Proteomes" id="UP001341840">
    <property type="component" value="Unassembled WGS sequence"/>
</dbReference>
<keyword evidence="5" id="KW-0238">DNA-binding</keyword>
<feature type="repeat" description="WD" evidence="6">
    <location>
        <begin position="288"/>
        <end position="323"/>
    </location>
</feature>
<dbReference type="PROSITE" id="PS50294">
    <property type="entry name" value="WD_REPEATS_REGION"/>
    <property type="match status" value="1"/>
</dbReference>
<dbReference type="InterPro" id="IPR050853">
    <property type="entry name" value="WD_repeat_DNA-damage-binding"/>
</dbReference>
<comment type="similarity">
    <text evidence="1">Belongs to the WD repeat DDB2/WDR76 family.</text>
</comment>
<evidence type="ECO:0000256" key="6">
    <source>
        <dbReference type="PROSITE-ProRule" id="PRU00221"/>
    </source>
</evidence>
<sequence length="459" mass="50956">MAPQKLNDYERRRLDNIRRNDEMMAALKLHSKAASLLFKRPSVVLKSEKKLKTKTTPVVIRRSLRTRGIQPDSKGLEPKQHSKNSIPLPRKSLPMNAAYSGEHSDASFVEAMLAAVAKQETTRAMGGEGFDGSKDGKRDKVRVSFELGSMKLDPKNTAKVVPERITTVRFIPSSTLRMVVVGSQIGNIGFWNVGADGNQVYSYCPHPARITGILVQPNSLPKIYTSCYDGSVWLMDAEKETLNLVYCSNKYIYSFHQPKNEANNLFVGDGQGGLTVWDCRMGKCSSKWDLHEDRINTIDFNSENPHIVATSSNDGTVCTWDMRYADADNITALKTLTYKMAMQSAYFSPSGCKLATTSTDNLIGIYGGVNLEDAATIYDNKGTNCGNFRAIWGWDDTYVFGGNKKREVVVVSAVERKIVMTLKSPHLSANLQRFDVHPYEVGTLAGTTGRGKVFVWTSC</sequence>
<reference evidence="8 9" key="1">
    <citation type="journal article" date="2023" name="Plants (Basel)">
        <title>Bridging the Gap: Combining Genomics and Transcriptomics Approaches to Understand Stylosanthes scabra, an Orphan Legume from the Brazilian Caatinga.</title>
        <authorList>
            <person name="Ferreira-Neto J.R.C."/>
            <person name="da Silva M.D."/>
            <person name="Binneck E."/>
            <person name="de Melo N.F."/>
            <person name="da Silva R.H."/>
            <person name="de Melo A.L.T.M."/>
            <person name="Pandolfi V."/>
            <person name="Bustamante F.O."/>
            <person name="Brasileiro-Vidal A.C."/>
            <person name="Benko-Iseppon A.M."/>
        </authorList>
    </citation>
    <scope>NUCLEOTIDE SEQUENCE [LARGE SCALE GENOMIC DNA]</scope>
    <source>
        <tissue evidence="8">Leaves</tissue>
    </source>
</reference>
<dbReference type="Pfam" id="PF00400">
    <property type="entry name" value="WD40"/>
    <property type="match status" value="1"/>
</dbReference>
<evidence type="ECO:0000256" key="3">
    <source>
        <dbReference type="ARBA" id="ARBA00022737"/>
    </source>
</evidence>
<evidence type="ECO:0000256" key="2">
    <source>
        <dbReference type="ARBA" id="ARBA00022574"/>
    </source>
</evidence>
<evidence type="ECO:0000313" key="9">
    <source>
        <dbReference type="Proteomes" id="UP001341840"/>
    </source>
</evidence>